<dbReference type="Gene3D" id="1.25.10.10">
    <property type="entry name" value="Leucine-rich Repeat Variant"/>
    <property type="match status" value="1"/>
</dbReference>
<dbReference type="EMBL" id="GL883028">
    <property type="protein sequence ID" value="EGG14652.1"/>
    <property type="molecule type" value="Genomic_DNA"/>
</dbReference>
<protein>
    <recommendedName>
        <fullName evidence="8">Importin N-terminal domain-containing protein</fullName>
    </recommendedName>
</protein>
<dbReference type="SUPFAM" id="SSF48371">
    <property type="entry name" value="ARM repeat"/>
    <property type="match status" value="1"/>
</dbReference>
<keyword evidence="6" id="KW-0653">Protein transport</keyword>
<dbReference type="GO" id="GO:0005829">
    <property type="term" value="C:cytosol"/>
    <property type="evidence" value="ECO:0007669"/>
    <property type="project" value="TreeGrafter"/>
</dbReference>
<dbReference type="InterPro" id="IPR013713">
    <property type="entry name" value="XPO2_central"/>
</dbReference>
<dbReference type="STRING" id="1054147.F4QBR4"/>
<evidence type="ECO:0000256" key="5">
    <source>
        <dbReference type="ARBA" id="ARBA00022490"/>
    </source>
</evidence>
<name>F4QBR4_CACFS</name>
<dbReference type="Pfam" id="PF08506">
    <property type="entry name" value="Cse1"/>
    <property type="match status" value="1"/>
</dbReference>
<dbReference type="OrthoDB" id="3268246at2759"/>
<dbReference type="GO" id="GO:0005635">
    <property type="term" value="C:nuclear envelope"/>
    <property type="evidence" value="ECO:0007669"/>
    <property type="project" value="TreeGrafter"/>
</dbReference>
<comment type="similarity">
    <text evidence="3">Belongs to the XPO2/CSE1 family.</text>
</comment>
<dbReference type="InterPro" id="IPR016024">
    <property type="entry name" value="ARM-type_fold"/>
</dbReference>
<dbReference type="GO" id="GO:0006606">
    <property type="term" value="P:protein import into nucleus"/>
    <property type="evidence" value="ECO:0007669"/>
    <property type="project" value="TreeGrafter"/>
</dbReference>
<dbReference type="OMA" id="AENEFLM"/>
<comment type="subcellular location">
    <subcellularLocation>
        <location evidence="2">Cytoplasm</location>
    </subcellularLocation>
    <subcellularLocation>
        <location evidence="1">Nucleus</location>
    </subcellularLocation>
</comment>
<evidence type="ECO:0000256" key="6">
    <source>
        <dbReference type="ARBA" id="ARBA00022927"/>
    </source>
</evidence>
<evidence type="ECO:0000256" key="4">
    <source>
        <dbReference type="ARBA" id="ARBA00022448"/>
    </source>
</evidence>
<evidence type="ECO:0000313" key="10">
    <source>
        <dbReference type="Proteomes" id="UP000007797"/>
    </source>
</evidence>
<dbReference type="KEGG" id="dfa:DFA_10910"/>
<sequence>MSEQQIITLFKLAATAPEANVREEASNNLKNIVKVQGGLISLLQLIDTQQDSFIKQLGAIYFKNHVKENWKKGDQVDYPIYPSDKETIKASMVELILRTQQANVKSQLIEAMNIIGEAEFPINWPSLLGDIMNKISSTTDYNTINTLLEILNTLLCKYRPLASDKQVLLELREILDTLPKPYLELFNKTGNLIKQSGANFTQEQAKSLFTSVHLQLEIFLSMSSVDLPEFFEDNLETFSTDFLYYLNYRSTNPGLINSKSDEEPSLLNQVHTSVCDIVNLYIGVYDDEFSQYLDPFVRGVWELLSQTPNEVRYDSLTYSAIKFIGSVSMSIRHSLFAEEGTLRQICSHIVAPNIKLRESDVELFEDNQTEYIRRDIEGSDSDTRRRASIELVKGLRKYYEQKVTQMLSVDINNLLAEYRANPAANWASKDSAIFLVTALAVKSDSGTATANALVPIVQFFETEIVPEITNAATTNPILLADCLKFITIFRTQLPNFEAITKLVAPCLTNPNYVIHTYAATCIDRLLTVRDPTTKQPRLSVAFVLQNVGDFLRLLIGVLGFPESRQNERVMRTVVRIVLMLIGKIDLQLTVDLLQKFTSIVVAEADNPTNHTFNHYCFEAIGSLLKSFADRPEAFTIVTPLISLVLSKDVQEFTPYTFQLLSILVENAPPQNLQTYRDLLAPLYHPNLFKNQANIPPLVRLYQAFFKKDGAFVVEKGHIEPILGVFRLLIASPINDHEGFYIVESIVENLPFALYENYMKPIFEIILERVSKHKTEKLLRCFIIFLGLVIHKLSIQKTIETINKIRVGLWADIIAKVWIVTSDKVTGKIEKKILSVAMTQMLCSSEMYTSIQDAWVHILDCQYKLLNEEEAGGASNGEAGVANEDQQEAIESAEGYVPSFAQLQFTKKPDTDPVAEISDYKTYFAQHVKPLYQQHSAQINQLLQKCQNDKQTDTTTTTTTTTIPPNLLKKNITNYEINFS</sequence>
<dbReference type="PROSITE" id="PS50166">
    <property type="entry name" value="IMPORTIN_B_NT"/>
    <property type="match status" value="1"/>
</dbReference>
<feature type="domain" description="Importin N-terminal" evidence="8">
    <location>
        <begin position="25"/>
        <end position="98"/>
    </location>
</feature>
<dbReference type="InterPro" id="IPR001494">
    <property type="entry name" value="Importin-beta_N"/>
</dbReference>
<organism evidence="9 10">
    <name type="scientific">Cavenderia fasciculata</name>
    <name type="common">Slime mold</name>
    <name type="synonym">Dictyostelium fasciculatum</name>
    <dbReference type="NCBI Taxonomy" id="261658"/>
    <lineage>
        <taxon>Eukaryota</taxon>
        <taxon>Amoebozoa</taxon>
        <taxon>Evosea</taxon>
        <taxon>Eumycetozoa</taxon>
        <taxon>Dictyostelia</taxon>
        <taxon>Acytosteliales</taxon>
        <taxon>Cavenderiaceae</taxon>
        <taxon>Cavenderia</taxon>
    </lineage>
</organism>
<dbReference type="Pfam" id="PF03378">
    <property type="entry name" value="CAS_CSE1"/>
    <property type="match status" value="1"/>
</dbReference>
<evidence type="ECO:0000256" key="2">
    <source>
        <dbReference type="ARBA" id="ARBA00004496"/>
    </source>
</evidence>
<dbReference type="AlphaFoldDB" id="F4QBR4"/>
<dbReference type="RefSeq" id="XP_004351160.1">
    <property type="nucleotide sequence ID" value="XM_004351108.1"/>
</dbReference>
<proteinExistence type="inferred from homology"/>
<keyword evidence="7" id="KW-0539">Nucleus</keyword>
<dbReference type="FunFam" id="1.25.10.10:FF:000507">
    <property type="entry name" value="Exportin-2"/>
    <property type="match status" value="1"/>
</dbReference>
<dbReference type="InterPro" id="IPR005043">
    <property type="entry name" value="XPO2_C"/>
</dbReference>
<dbReference type="InterPro" id="IPR011989">
    <property type="entry name" value="ARM-like"/>
</dbReference>
<reference evidence="10" key="1">
    <citation type="journal article" date="2011" name="Genome Res.">
        <title>Phylogeny-wide analysis of social amoeba genomes highlights ancient origins for complex intercellular communication.</title>
        <authorList>
            <person name="Heidel A.J."/>
            <person name="Lawal H.M."/>
            <person name="Felder M."/>
            <person name="Schilde C."/>
            <person name="Helps N.R."/>
            <person name="Tunggal B."/>
            <person name="Rivero F."/>
            <person name="John U."/>
            <person name="Schleicher M."/>
            <person name="Eichinger L."/>
            <person name="Platzer M."/>
            <person name="Noegel A.A."/>
            <person name="Schaap P."/>
            <person name="Gloeckner G."/>
        </authorList>
    </citation>
    <scope>NUCLEOTIDE SEQUENCE [LARGE SCALE GENOMIC DNA]</scope>
    <source>
        <strain evidence="10">SH3</strain>
    </source>
</reference>
<keyword evidence="5" id="KW-0963">Cytoplasm</keyword>
<evidence type="ECO:0000313" key="9">
    <source>
        <dbReference type="EMBL" id="EGG14652.1"/>
    </source>
</evidence>
<evidence type="ECO:0000256" key="1">
    <source>
        <dbReference type="ARBA" id="ARBA00004123"/>
    </source>
</evidence>
<dbReference type="GO" id="GO:0006611">
    <property type="term" value="P:protein export from nucleus"/>
    <property type="evidence" value="ECO:0007669"/>
    <property type="project" value="TreeGrafter"/>
</dbReference>
<keyword evidence="4" id="KW-0813">Transport</keyword>
<accession>F4QBR4</accession>
<dbReference type="GO" id="GO:0005049">
    <property type="term" value="F:nuclear export signal receptor activity"/>
    <property type="evidence" value="ECO:0007669"/>
    <property type="project" value="TreeGrafter"/>
</dbReference>
<dbReference type="GeneID" id="14866716"/>
<dbReference type="SMART" id="SM00913">
    <property type="entry name" value="IBN_N"/>
    <property type="match status" value="1"/>
</dbReference>
<keyword evidence="10" id="KW-1185">Reference proteome</keyword>
<dbReference type="PANTHER" id="PTHR10997:SF8">
    <property type="entry name" value="EXPORTIN-2"/>
    <property type="match status" value="1"/>
</dbReference>
<dbReference type="GO" id="GO:0031267">
    <property type="term" value="F:small GTPase binding"/>
    <property type="evidence" value="ECO:0007669"/>
    <property type="project" value="InterPro"/>
</dbReference>
<evidence type="ECO:0000256" key="3">
    <source>
        <dbReference type="ARBA" id="ARBA00008669"/>
    </source>
</evidence>
<gene>
    <name evidence="9" type="ORF">DFA_10910</name>
</gene>
<dbReference type="PANTHER" id="PTHR10997">
    <property type="entry name" value="IMPORTIN-7, 8, 11"/>
    <property type="match status" value="1"/>
</dbReference>
<dbReference type="Pfam" id="PF03810">
    <property type="entry name" value="IBN_N"/>
    <property type="match status" value="1"/>
</dbReference>
<evidence type="ECO:0000256" key="7">
    <source>
        <dbReference type="ARBA" id="ARBA00023242"/>
    </source>
</evidence>
<dbReference type="Proteomes" id="UP000007797">
    <property type="component" value="Unassembled WGS sequence"/>
</dbReference>
<evidence type="ECO:0000259" key="8">
    <source>
        <dbReference type="PROSITE" id="PS50166"/>
    </source>
</evidence>